<keyword evidence="5" id="KW-1185">Reference proteome</keyword>
<evidence type="ECO:0000313" key="5">
    <source>
        <dbReference type="Proteomes" id="UP001154252"/>
    </source>
</evidence>
<protein>
    <recommendedName>
        <fullName evidence="3">Aldehyde dehydrogenase domain-containing protein</fullName>
    </recommendedName>
</protein>
<dbReference type="InterPro" id="IPR016163">
    <property type="entry name" value="Ald_DH_C"/>
</dbReference>
<dbReference type="Gene3D" id="3.40.309.10">
    <property type="entry name" value="Aldehyde Dehydrogenase, Chain A, domain 2"/>
    <property type="match status" value="1"/>
</dbReference>
<evidence type="ECO:0000259" key="3">
    <source>
        <dbReference type="Pfam" id="PF00171"/>
    </source>
</evidence>
<evidence type="ECO:0000313" key="4">
    <source>
        <dbReference type="EMBL" id="CAG8886175.1"/>
    </source>
</evidence>
<comment type="caution">
    <text evidence="4">The sequence shown here is derived from an EMBL/GenBank/DDBJ whole genome shotgun (WGS) entry which is preliminary data.</text>
</comment>
<dbReference type="SUPFAM" id="SSF53720">
    <property type="entry name" value="ALDH-like"/>
    <property type="match status" value="1"/>
</dbReference>
<dbReference type="Pfam" id="PF00171">
    <property type="entry name" value="Aldedh"/>
    <property type="match status" value="1"/>
</dbReference>
<dbReference type="OrthoDB" id="310895at2759"/>
<dbReference type="GO" id="GO:0016620">
    <property type="term" value="F:oxidoreductase activity, acting on the aldehyde or oxo group of donors, NAD or NADP as acceptor"/>
    <property type="evidence" value="ECO:0007669"/>
    <property type="project" value="InterPro"/>
</dbReference>
<dbReference type="InterPro" id="IPR016162">
    <property type="entry name" value="Ald_DH_N"/>
</dbReference>
<dbReference type="InterPro" id="IPR016161">
    <property type="entry name" value="Ald_DH/histidinol_DH"/>
</dbReference>
<name>A0A9W4K6G2_9EURO</name>
<comment type="similarity">
    <text evidence="1">Belongs to the aldehyde dehydrogenase family.</text>
</comment>
<dbReference type="PANTHER" id="PTHR43720:SF2">
    <property type="entry name" value="2-AMINOMUCONIC SEMIALDEHYDE DEHYDROGENASE"/>
    <property type="match status" value="1"/>
</dbReference>
<sequence length="503" mass="55914">MEALPTLWQLDTLGRAVNYLNNPANKPLRLQNFIENQFLDCAHTSEWIDSFDPRSGNLLVHVPRSPPNVVEYAINVASCAFRAWSQTPTQMRSVILFRIASIMEQKKEMFAIWESIDQGKSLVRARGEVESSIRHFRFFARYILQDESAVRLNKGRRESTLAHESRVPGGVYAIVTSWNMPLYLLSSNIAPCLAFGCTGVAKPSELTSMTAFLLSEVLRQARVPPGVINIIFGDGPGTGSTLITSPLIQGVSFTGGAKTGIQIRKDTAADLHKRLSLELRGSSPILVFGDVEVNEAVYSAAFAAFESSGQLCLSGSLIYVHRTIYKQFLFRLTQFFQKAYRMQKELGPVVSAEHYAKIRSQLVQADEEHANFEIGEIPNEVPEHGFWISPTVLSNVRPDSLLVREEIFGPVAVVCPFDSDEEVVKLCNDNPNIMGAVLLTDDLRRLRRVGEHLNAGLVWGPCWLGRELGAGFNDPRAIGMGREGGVHSRDVFTRLRAVHVPSF</sequence>
<organism evidence="4 5">
    <name type="scientific">Penicillium egyptiacum</name>
    <dbReference type="NCBI Taxonomy" id="1303716"/>
    <lineage>
        <taxon>Eukaryota</taxon>
        <taxon>Fungi</taxon>
        <taxon>Dikarya</taxon>
        <taxon>Ascomycota</taxon>
        <taxon>Pezizomycotina</taxon>
        <taxon>Eurotiomycetes</taxon>
        <taxon>Eurotiomycetidae</taxon>
        <taxon>Eurotiales</taxon>
        <taxon>Aspergillaceae</taxon>
        <taxon>Penicillium</taxon>
    </lineage>
</organism>
<keyword evidence="2" id="KW-0520">NAD</keyword>
<proteinExistence type="inferred from homology"/>
<dbReference type="EMBL" id="CAJVRC010000835">
    <property type="protein sequence ID" value="CAG8886175.1"/>
    <property type="molecule type" value="Genomic_DNA"/>
</dbReference>
<feature type="domain" description="Aldehyde dehydrogenase" evidence="3">
    <location>
        <begin position="45"/>
        <end position="498"/>
    </location>
</feature>
<evidence type="ECO:0000256" key="2">
    <source>
        <dbReference type="ARBA" id="ARBA00023027"/>
    </source>
</evidence>
<dbReference type="PANTHER" id="PTHR43720">
    <property type="entry name" value="2-AMINOMUCONIC SEMIALDEHYDE DEHYDROGENASE"/>
    <property type="match status" value="1"/>
</dbReference>
<dbReference type="InterPro" id="IPR015590">
    <property type="entry name" value="Aldehyde_DH_dom"/>
</dbReference>
<gene>
    <name evidence="4" type="ORF">PEGY_LOCUS779</name>
</gene>
<evidence type="ECO:0000256" key="1">
    <source>
        <dbReference type="ARBA" id="ARBA00009986"/>
    </source>
</evidence>
<dbReference type="AlphaFoldDB" id="A0A9W4K6G2"/>
<dbReference type="Gene3D" id="3.40.605.10">
    <property type="entry name" value="Aldehyde Dehydrogenase, Chain A, domain 1"/>
    <property type="match status" value="1"/>
</dbReference>
<dbReference type="Proteomes" id="UP001154252">
    <property type="component" value="Unassembled WGS sequence"/>
</dbReference>
<reference evidence="4" key="1">
    <citation type="submission" date="2021-07" db="EMBL/GenBank/DDBJ databases">
        <authorList>
            <person name="Branca A.L. A."/>
        </authorList>
    </citation>
    <scope>NUCLEOTIDE SEQUENCE</scope>
</reference>
<accession>A0A9W4K6G2</accession>